<name>A0A1Q3CBZ1_CEPFO</name>
<evidence type="ECO:0000259" key="4">
    <source>
        <dbReference type="PROSITE" id="PS01031"/>
    </source>
</evidence>
<reference evidence="6" key="1">
    <citation type="submission" date="2016-04" db="EMBL/GenBank/DDBJ databases">
        <title>Cephalotus genome sequencing.</title>
        <authorList>
            <person name="Fukushima K."/>
            <person name="Hasebe M."/>
            <person name="Fang X."/>
        </authorList>
    </citation>
    <scope>NUCLEOTIDE SEQUENCE [LARGE SCALE GENOMIC DNA]</scope>
    <source>
        <strain evidence="6">cv. St1</strain>
    </source>
</reference>
<dbReference type="Pfam" id="PF00011">
    <property type="entry name" value="HSP20"/>
    <property type="match status" value="1"/>
</dbReference>
<dbReference type="PANTHER" id="PTHR11527">
    <property type="entry name" value="HEAT-SHOCK PROTEIN 20 FAMILY MEMBER"/>
    <property type="match status" value="1"/>
</dbReference>
<dbReference type="STRING" id="3775.A0A1Q3CBZ1"/>
<dbReference type="InterPro" id="IPR008978">
    <property type="entry name" value="HSP20-like_chaperone"/>
</dbReference>
<dbReference type="AlphaFoldDB" id="A0A1Q3CBZ1"/>
<feature type="non-terminal residue" evidence="5">
    <location>
        <position position="100"/>
    </location>
</feature>
<dbReference type="Gene3D" id="2.60.40.790">
    <property type="match status" value="1"/>
</dbReference>
<organism evidence="5 6">
    <name type="scientific">Cephalotus follicularis</name>
    <name type="common">Albany pitcher plant</name>
    <dbReference type="NCBI Taxonomy" id="3775"/>
    <lineage>
        <taxon>Eukaryota</taxon>
        <taxon>Viridiplantae</taxon>
        <taxon>Streptophyta</taxon>
        <taxon>Embryophyta</taxon>
        <taxon>Tracheophyta</taxon>
        <taxon>Spermatophyta</taxon>
        <taxon>Magnoliopsida</taxon>
        <taxon>eudicotyledons</taxon>
        <taxon>Gunneridae</taxon>
        <taxon>Pentapetalae</taxon>
        <taxon>rosids</taxon>
        <taxon>fabids</taxon>
        <taxon>Oxalidales</taxon>
        <taxon>Cephalotaceae</taxon>
        <taxon>Cephalotus</taxon>
    </lineage>
</organism>
<comment type="similarity">
    <text evidence="2 3">Belongs to the small heat shock protein (HSP20) family.</text>
</comment>
<keyword evidence="6" id="KW-1185">Reference proteome</keyword>
<keyword evidence="1" id="KW-0346">Stress response</keyword>
<evidence type="ECO:0000313" key="6">
    <source>
        <dbReference type="Proteomes" id="UP000187406"/>
    </source>
</evidence>
<evidence type="ECO:0000256" key="1">
    <source>
        <dbReference type="ARBA" id="ARBA00023016"/>
    </source>
</evidence>
<dbReference type="Proteomes" id="UP000187406">
    <property type="component" value="Unassembled WGS sequence"/>
</dbReference>
<sequence>LDLRSLGLEPVVIDTIHELLFIEESNKPHQAHPSQAYISDTKAMESTPADVKEYPDSYVYVIEMPGIKTDQIKVQVEDNMLVVIGERREKEEGVKYVKME</sequence>
<proteinExistence type="inferred from homology"/>
<protein>
    <submittedName>
        <fullName evidence="5">HSP20 domain-containing protein</fullName>
    </submittedName>
</protein>
<dbReference type="SUPFAM" id="SSF49764">
    <property type="entry name" value="HSP20-like chaperones"/>
    <property type="match status" value="1"/>
</dbReference>
<dbReference type="OrthoDB" id="1431247at2759"/>
<evidence type="ECO:0000313" key="5">
    <source>
        <dbReference type="EMBL" id="GAV77747.1"/>
    </source>
</evidence>
<evidence type="ECO:0000256" key="3">
    <source>
        <dbReference type="RuleBase" id="RU003616"/>
    </source>
</evidence>
<accession>A0A1Q3CBZ1</accession>
<dbReference type="PROSITE" id="PS01031">
    <property type="entry name" value="SHSP"/>
    <property type="match status" value="1"/>
</dbReference>
<evidence type="ECO:0000256" key="2">
    <source>
        <dbReference type="PROSITE-ProRule" id="PRU00285"/>
    </source>
</evidence>
<dbReference type="InterPro" id="IPR002068">
    <property type="entry name" value="A-crystallin/Hsp20_dom"/>
</dbReference>
<dbReference type="InParanoid" id="A0A1Q3CBZ1"/>
<comment type="caution">
    <text evidence="5">The sequence shown here is derived from an EMBL/GenBank/DDBJ whole genome shotgun (WGS) entry which is preliminary data.</text>
</comment>
<dbReference type="CDD" id="cd06464">
    <property type="entry name" value="ACD_sHsps-like"/>
    <property type="match status" value="1"/>
</dbReference>
<gene>
    <name evidence="5" type="ORF">CFOL_v3_21217</name>
</gene>
<dbReference type="InterPro" id="IPR031107">
    <property type="entry name" value="Small_HSP"/>
</dbReference>
<feature type="non-terminal residue" evidence="5">
    <location>
        <position position="1"/>
    </location>
</feature>
<feature type="domain" description="SHSP" evidence="4">
    <location>
        <begin position="40"/>
        <end position="100"/>
    </location>
</feature>
<dbReference type="EMBL" id="BDDD01001673">
    <property type="protein sequence ID" value="GAV77747.1"/>
    <property type="molecule type" value="Genomic_DNA"/>
</dbReference>